<gene>
    <name evidence="4" type="ORF">B0I35DRAFT_479662</name>
</gene>
<feature type="signal peptide" evidence="2">
    <location>
        <begin position="1"/>
        <end position="20"/>
    </location>
</feature>
<keyword evidence="1 2" id="KW-0732">Signal</keyword>
<protein>
    <submittedName>
        <fullName evidence="4">RlpA-like double-psi beta-barrel-protein domain-containing protein-containing protein</fullName>
    </submittedName>
</protein>
<dbReference type="GO" id="GO:0042742">
    <property type="term" value="P:defense response to bacterium"/>
    <property type="evidence" value="ECO:0007669"/>
    <property type="project" value="InterPro"/>
</dbReference>
<dbReference type="CDD" id="cd22191">
    <property type="entry name" value="DPBB_RlpA_EXP_N-like"/>
    <property type="match status" value="1"/>
</dbReference>
<feature type="domain" description="Barwin" evidence="3">
    <location>
        <begin position="50"/>
        <end position="104"/>
    </location>
</feature>
<dbReference type="SUPFAM" id="SSF50685">
    <property type="entry name" value="Barwin-like endoglucanases"/>
    <property type="match status" value="1"/>
</dbReference>
<dbReference type="Gene3D" id="2.40.40.10">
    <property type="entry name" value="RlpA-like domain"/>
    <property type="match status" value="1"/>
</dbReference>
<evidence type="ECO:0000313" key="4">
    <source>
        <dbReference type="EMBL" id="KAH7316857.1"/>
    </source>
</evidence>
<dbReference type="AlphaFoldDB" id="A0A8K0SR76"/>
<dbReference type="PANTHER" id="PTHR31836">
    <property type="match status" value="1"/>
</dbReference>
<keyword evidence="5" id="KW-1185">Reference proteome</keyword>
<dbReference type="InterPro" id="IPR001153">
    <property type="entry name" value="Barwin_dom"/>
</dbReference>
<dbReference type="InterPro" id="IPR051477">
    <property type="entry name" value="Expansin_CellWall"/>
</dbReference>
<comment type="caution">
    <text evidence="4">The sequence shown here is derived from an EMBL/GenBank/DDBJ whole genome shotgun (WGS) entry which is preliminary data.</text>
</comment>
<reference evidence="4" key="1">
    <citation type="journal article" date="2021" name="Nat. Commun.">
        <title>Genetic determinants of endophytism in the Arabidopsis root mycobiome.</title>
        <authorList>
            <person name="Mesny F."/>
            <person name="Miyauchi S."/>
            <person name="Thiergart T."/>
            <person name="Pickel B."/>
            <person name="Atanasova L."/>
            <person name="Karlsson M."/>
            <person name="Huettel B."/>
            <person name="Barry K.W."/>
            <person name="Haridas S."/>
            <person name="Chen C."/>
            <person name="Bauer D."/>
            <person name="Andreopoulos W."/>
            <person name="Pangilinan J."/>
            <person name="LaButti K."/>
            <person name="Riley R."/>
            <person name="Lipzen A."/>
            <person name="Clum A."/>
            <person name="Drula E."/>
            <person name="Henrissat B."/>
            <person name="Kohler A."/>
            <person name="Grigoriev I.V."/>
            <person name="Martin F.M."/>
            <person name="Hacquard S."/>
        </authorList>
    </citation>
    <scope>NUCLEOTIDE SEQUENCE</scope>
    <source>
        <strain evidence="4">MPI-CAGE-CH-0235</strain>
    </source>
</reference>
<name>A0A8K0SR76_9HYPO</name>
<dbReference type="Proteomes" id="UP000813444">
    <property type="component" value="Unassembled WGS sequence"/>
</dbReference>
<dbReference type="GO" id="GO:0050832">
    <property type="term" value="P:defense response to fungus"/>
    <property type="evidence" value="ECO:0007669"/>
    <property type="project" value="InterPro"/>
</dbReference>
<dbReference type="Pfam" id="PF00967">
    <property type="entry name" value="Barwin"/>
    <property type="match status" value="1"/>
</dbReference>
<feature type="chain" id="PRO_5035474065" evidence="2">
    <location>
        <begin position="21"/>
        <end position="114"/>
    </location>
</feature>
<organism evidence="4 5">
    <name type="scientific">Stachybotrys elegans</name>
    <dbReference type="NCBI Taxonomy" id="80388"/>
    <lineage>
        <taxon>Eukaryota</taxon>
        <taxon>Fungi</taxon>
        <taxon>Dikarya</taxon>
        <taxon>Ascomycota</taxon>
        <taxon>Pezizomycotina</taxon>
        <taxon>Sordariomycetes</taxon>
        <taxon>Hypocreomycetidae</taxon>
        <taxon>Hypocreales</taxon>
        <taxon>Stachybotryaceae</taxon>
        <taxon>Stachybotrys</taxon>
    </lineage>
</organism>
<dbReference type="OrthoDB" id="406505at2759"/>
<evidence type="ECO:0000256" key="2">
    <source>
        <dbReference type="SAM" id="SignalP"/>
    </source>
</evidence>
<sequence>MHSLTNVLAIVAIAATNVAAFDGRMTWFNPGLGACGGRDNDGSPVVALNPAQYAGGANCGRWITIQANGRTTAARVVDLCPGCPNGGIDVSPVIFDDIAPLSVGVVDPVHWFFQ</sequence>
<evidence type="ECO:0000259" key="3">
    <source>
        <dbReference type="Pfam" id="PF00967"/>
    </source>
</evidence>
<dbReference type="PANTHER" id="PTHR31836:SF28">
    <property type="entry name" value="SRCR DOMAIN-CONTAINING PROTEIN-RELATED"/>
    <property type="match status" value="1"/>
</dbReference>
<proteinExistence type="predicted"/>
<dbReference type="EMBL" id="JAGPNK010000008">
    <property type="protein sequence ID" value="KAH7316857.1"/>
    <property type="molecule type" value="Genomic_DNA"/>
</dbReference>
<evidence type="ECO:0000256" key="1">
    <source>
        <dbReference type="ARBA" id="ARBA00022729"/>
    </source>
</evidence>
<evidence type="ECO:0000313" key="5">
    <source>
        <dbReference type="Proteomes" id="UP000813444"/>
    </source>
</evidence>
<accession>A0A8K0SR76</accession>
<dbReference type="InterPro" id="IPR036908">
    <property type="entry name" value="RlpA-like_sf"/>
</dbReference>